<dbReference type="CDD" id="cd01447">
    <property type="entry name" value="Polysulfide_ST"/>
    <property type="match status" value="1"/>
</dbReference>
<evidence type="ECO:0000313" key="3">
    <source>
        <dbReference type="EMBL" id="RED54063.1"/>
    </source>
</evidence>
<organism evidence="3 4">
    <name type="scientific">Aestuariispira insulae</name>
    <dbReference type="NCBI Taxonomy" id="1461337"/>
    <lineage>
        <taxon>Bacteria</taxon>
        <taxon>Pseudomonadati</taxon>
        <taxon>Pseudomonadota</taxon>
        <taxon>Alphaproteobacteria</taxon>
        <taxon>Rhodospirillales</taxon>
        <taxon>Kiloniellaceae</taxon>
        <taxon>Aestuariispira</taxon>
    </lineage>
</organism>
<dbReference type="RefSeq" id="WP_115935151.1">
    <property type="nucleotide sequence ID" value="NZ_QRDW01000001.1"/>
</dbReference>
<evidence type="ECO:0000313" key="4">
    <source>
        <dbReference type="Proteomes" id="UP000256845"/>
    </source>
</evidence>
<dbReference type="OrthoDB" id="9807812at2"/>
<dbReference type="Pfam" id="PF00581">
    <property type="entry name" value="Rhodanese"/>
    <property type="match status" value="1"/>
</dbReference>
<reference evidence="3 4" key="1">
    <citation type="submission" date="2018-07" db="EMBL/GenBank/DDBJ databases">
        <title>Genomic Encyclopedia of Type Strains, Phase III (KMG-III): the genomes of soil and plant-associated and newly described type strains.</title>
        <authorList>
            <person name="Whitman W."/>
        </authorList>
    </citation>
    <scope>NUCLEOTIDE SEQUENCE [LARGE SCALE GENOMIC DNA]</scope>
    <source>
        <strain evidence="3 4">CECT 8488</strain>
    </source>
</reference>
<gene>
    <name evidence="3" type="ORF">DFP90_101864</name>
</gene>
<accession>A0A3D9HX32</accession>
<keyword evidence="4" id="KW-1185">Reference proteome</keyword>
<evidence type="ECO:0000259" key="2">
    <source>
        <dbReference type="PROSITE" id="PS50206"/>
    </source>
</evidence>
<dbReference type="Proteomes" id="UP000256845">
    <property type="component" value="Unassembled WGS sequence"/>
</dbReference>
<dbReference type="GO" id="GO:0004792">
    <property type="term" value="F:thiosulfate-cyanide sulfurtransferase activity"/>
    <property type="evidence" value="ECO:0007669"/>
    <property type="project" value="TreeGrafter"/>
</dbReference>
<dbReference type="SMART" id="SM00450">
    <property type="entry name" value="RHOD"/>
    <property type="match status" value="1"/>
</dbReference>
<dbReference type="EMBL" id="QRDW01000001">
    <property type="protein sequence ID" value="RED54063.1"/>
    <property type="molecule type" value="Genomic_DNA"/>
</dbReference>
<evidence type="ECO:0000256" key="1">
    <source>
        <dbReference type="SAM" id="Coils"/>
    </source>
</evidence>
<feature type="domain" description="Rhodanese" evidence="2">
    <location>
        <begin position="30"/>
        <end position="127"/>
    </location>
</feature>
<comment type="caution">
    <text evidence="3">The sequence shown here is derived from an EMBL/GenBank/DDBJ whole genome shotgun (WGS) entry which is preliminary data.</text>
</comment>
<feature type="coiled-coil region" evidence="1">
    <location>
        <begin position="3"/>
        <end position="30"/>
    </location>
</feature>
<name>A0A3D9HX32_9PROT</name>
<dbReference type="InterPro" id="IPR001763">
    <property type="entry name" value="Rhodanese-like_dom"/>
</dbReference>
<sequence length="135" mass="15170">MAIKPVKQLVEDAEQEIETLDLEAARVLLDDGDVLFVDIRDIRELWHEGTIPGALHAPRGMLEFWVDPQSPYHKSEFSQKAKYVFFCAAGWRSALATKALQDMGLTPVAHIRGGFGAWKEADLPMEPVARRQKPS</sequence>
<keyword evidence="1" id="KW-0175">Coiled coil</keyword>
<dbReference type="PROSITE" id="PS50206">
    <property type="entry name" value="RHODANESE_3"/>
    <property type="match status" value="1"/>
</dbReference>
<protein>
    <submittedName>
        <fullName evidence="3">Rhodanese-related sulfurtransferase</fullName>
    </submittedName>
</protein>
<dbReference type="PANTHER" id="PTHR44086">
    <property type="entry name" value="THIOSULFATE SULFURTRANSFERASE RDL2, MITOCHONDRIAL-RELATED"/>
    <property type="match status" value="1"/>
</dbReference>
<dbReference type="SUPFAM" id="SSF52821">
    <property type="entry name" value="Rhodanese/Cell cycle control phosphatase"/>
    <property type="match status" value="1"/>
</dbReference>
<proteinExistence type="predicted"/>
<dbReference type="PANTHER" id="PTHR44086:SF13">
    <property type="entry name" value="THIOSULFATE SULFURTRANSFERASE PSPE"/>
    <property type="match status" value="1"/>
</dbReference>
<dbReference type="Gene3D" id="3.40.250.10">
    <property type="entry name" value="Rhodanese-like domain"/>
    <property type="match status" value="1"/>
</dbReference>
<keyword evidence="3" id="KW-0808">Transferase</keyword>
<dbReference type="InterPro" id="IPR036873">
    <property type="entry name" value="Rhodanese-like_dom_sf"/>
</dbReference>
<dbReference type="AlphaFoldDB" id="A0A3D9HX32"/>